<dbReference type="AlphaFoldDB" id="A0A5J4IW48"/>
<keyword evidence="8" id="KW-0802">TPR repeat</keyword>
<dbReference type="Pfam" id="PF02518">
    <property type="entry name" value="HATPase_c"/>
    <property type="match status" value="1"/>
</dbReference>
<feature type="repeat" description="TPR" evidence="8">
    <location>
        <begin position="338"/>
        <end position="371"/>
    </location>
</feature>
<dbReference type="OrthoDB" id="9767435at2"/>
<keyword evidence="6" id="KW-0418">Kinase</keyword>
<keyword evidence="9" id="KW-0812">Transmembrane</keyword>
<dbReference type="Pfam" id="PF13181">
    <property type="entry name" value="TPR_8"/>
    <property type="match status" value="2"/>
</dbReference>
<dbReference type="PANTHER" id="PTHR41523:SF8">
    <property type="entry name" value="ETHYLENE RESPONSE SENSOR PROTEIN"/>
    <property type="match status" value="1"/>
</dbReference>
<dbReference type="SUPFAM" id="SSF48452">
    <property type="entry name" value="TPR-like"/>
    <property type="match status" value="2"/>
</dbReference>
<evidence type="ECO:0000256" key="4">
    <source>
        <dbReference type="ARBA" id="ARBA00022679"/>
    </source>
</evidence>
<evidence type="ECO:0000256" key="7">
    <source>
        <dbReference type="ARBA" id="ARBA00022840"/>
    </source>
</evidence>
<gene>
    <name evidence="11" type="ORF">ULMA_06600</name>
</gene>
<dbReference type="Gene3D" id="3.30.565.10">
    <property type="entry name" value="Histidine kinase-like ATPase, C-terminal domain"/>
    <property type="match status" value="1"/>
</dbReference>
<dbReference type="PROSITE" id="PS50005">
    <property type="entry name" value="TPR"/>
    <property type="match status" value="1"/>
</dbReference>
<comment type="caution">
    <text evidence="11">The sequence shown here is derived from an EMBL/GenBank/DDBJ whole genome shotgun (WGS) entry which is preliminary data.</text>
</comment>
<reference evidence="11 12" key="1">
    <citation type="submission" date="2019-08" db="EMBL/GenBank/DDBJ databases">
        <title>Draft genome sequence of Ulvibacter marinus type strain NBRC 109484.</title>
        <authorList>
            <person name="Kawano K."/>
            <person name="Ushijima N."/>
            <person name="Kihara M."/>
            <person name="Itoh H."/>
        </authorList>
    </citation>
    <scope>NUCLEOTIDE SEQUENCE [LARGE SCALE GENOMIC DNA]</scope>
    <source>
        <strain evidence="11 12">NBRC 109484</strain>
    </source>
</reference>
<feature type="transmembrane region" description="Helical" evidence="9">
    <location>
        <begin position="411"/>
        <end position="431"/>
    </location>
</feature>
<evidence type="ECO:0000256" key="9">
    <source>
        <dbReference type="SAM" id="Phobius"/>
    </source>
</evidence>
<keyword evidence="3" id="KW-0597">Phosphoprotein</keyword>
<dbReference type="Gene3D" id="3.30.450.20">
    <property type="entry name" value="PAS domain"/>
    <property type="match status" value="1"/>
</dbReference>
<dbReference type="Proteomes" id="UP000326509">
    <property type="component" value="Unassembled WGS sequence"/>
</dbReference>
<dbReference type="InterPro" id="IPR003594">
    <property type="entry name" value="HATPase_dom"/>
</dbReference>
<dbReference type="RefSeq" id="WP_151672623.1">
    <property type="nucleotide sequence ID" value="NZ_BKCG01000001.1"/>
</dbReference>
<accession>A0A5J4IW48</accession>
<evidence type="ECO:0000256" key="2">
    <source>
        <dbReference type="ARBA" id="ARBA00012438"/>
    </source>
</evidence>
<keyword evidence="5" id="KW-0547">Nucleotide-binding</keyword>
<dbReference type="EMBL" id="BKCG01000001">
    <property type="protein sequence ID" value="GER58552.1"/>
    <property type="molecule type" value="Genomic_DNA"/>
</dbReference>
<dbReference type="InterPro" id="IPR019734">
    <property type="entry name" value="TPR_rpt"/>
</dbReference>
<organism evidence="11 12">
    <name type="scientific">Patiriisocius marinus</name>
    <dbReference type="NCBI Taxonomy" id="1397112"/>
    <lineage>
        <taxon>Bacteria</taxon>
        <taxon>Pseudomonadati</taxon>
        <taxon>Bacteroidota</taxon>
        <taxon>Flavobacteriia</taxon>
        <taxon>Flavobacteriales</taxon>
        <taxon>Flavobacteriaceae</taxon>
        <taxon>Patiriisocius</taxon>
    </lineage>
</organism>
<evidence type="ECO:0000256" key="6">
    <source>
        <dbReference type="ARBA" id="ARBA00022777"/>
    </source>
</evidence>
<dbReference type="InterPro" id="IPR011495">
    <property type="entry name" value="Sig_transdc_His_kin_sub2_dim/P"/>
</dbReference>
<dbReference type="GO" id="GO:0005524">
    <property type="term" value="F:ATP binding"/>
    <property type="evidence" value="ECO:0007669"/>
    <property type="project" value="UniProtKB-KW"/>
</dbReference>
<evidence type="ECO:0000256" key="8">
    <source>
        <dbReference type="PROSITE-ProRule" id="PRU00339"/>
    </source>
</evidence>
<keyword evidence="9" id="KW-1133">Transmembrane helix</keyword>
<evidence type="ECO:0000313" key="12">
    <source>
        <dbReference type="Proteomes" id="UP000326509"/>
    </source>
</evidence>
<evidence type="ECO:0000256" key="3">
    <source>
        <dbReference type="ARBA" id="ARBA00022553"/>
    </source>
</evidence>
<dbReference type="Pfam" id="PF07568">
    <property type="entry name" value="HisKA_2"/>
    <property type="match status" value="1"/>
</dbReference>
<dbReference type="SMART" id="SM00028">
    <property type="entry name" value="TPR"/>
    <property type="match status" value="4"/>
</dbReference>
<dbReference type="InterPro" id="IPR036890">
    <property type="entry name" value="HATPase_C_sf"/>
</dbReference>
<dbReference type="InterPro" id="IPR011990">
    <property type="entry name" value="TPR-like_helical_dom_sf"/>
</dbReference>
<evidence type="ECO:0000259" key="10">
    <source>
        <dbReference type="SMART" id="SM00387"/>
    </source>
</evidence>
<name>A0A5J4IW48_9FLAO</name>
<dbReference type="PANTHER" id="PTHR41523">
    <property type="entry name" value="TWO-COMPONENT SYSTEM SENSOR PROTEIN"/>
    <property type="match status" value="1"/>
</dbReference>
<comment type="catalytic activity">
    <reaction evidence="1">
        <text>ATP + protein L-histidine = ADP + protein N-phospho-L-histidine.</text>
        <dbReference type="EC" id="2.7.13.3"/>
    </reaction>
</comment>
<proteinExistence type="predicted"/>
<dbReference type="SUPFAM" id="SSF55874">
    <property type="entry name" value="ATPase domain of HSP90 chaperone/DNA topoisomerase II/histidine kinase"/>
    <property type="match status" value="1"/>
</dbReference>
<sequence>MRNIIFVLGKYLRILGRKATFLVISVFVFGNINSIAQSFSSSKELSFNQSKVSLDDAVDSLRQSVLNRKNDFETTSKQLLKLAKKNKDFYNAGRIHNYISHWHYLNNTKYHSDSIIFHSEKAVANYMKSGNLDAVHETYLGLAMDYLNNNESKKSEEANLKAAYYFEKTDNELGLAESQVQIAALYLSTKEPAKVIEYATLSYPSLLKNEEYLSAASALWYISEAYKMLKDYTKAMEFVDQSIAFSSTRDFEQNESLLVASYETKGDIYVDQGMLDKALFYYKKAWEDNIALDGKENGDFFRYNIGKILFLQQKYKEALPHLIAGIKGKEHSKIDRASELYLTLSQCYEKLGDYPKAIEFRDKASEYETELTQAKIEQLQSEMIVKYETEKKDEAIAAQEKLLTQKNRVQYLIIGVVGILLVFLFTLLYFFRKNKKASTMIFQKNAENELLLREIHHRVKNNLEMVKGLISLQSAQLQDSAAKDAMIASQNRVQSMGIIHQKLYQGDNLGSIEMKDYFLNLGEGVLDSFGKEEKVKIECAMSNLDLDVDTAVPIGLIVNELLTNTLKYAFPNNEKGVIKIGLSKTNNGTLSLIFTDNGVGKEKDVASKGTGFGTQLIQLLTQQLNGNMEESHDLGTSYIFHFKLSTAA</sequence>
<keyword evidence="4" id="KW-0808">Transferase</keyword>
<dbReference type="GO" id="GO:0004673">
    <property type="term" value="F:protein histidine kinase activity"/>
    <property type="evidence" value="ECO:0007669"/>
    <property type="project" value="UniProtKB-EC"/>
</dbReference>
<protein>
    <recommendedName>
        <fullName evidence="2">histidine kinase</fullName>
        <ecNumber evidence="2">2.7.13.3</ecNumber>
    </recommendedName>
</protein>
<keyword evidence="12" id="KW-1185">Reference proteome</keyword>
<evidence type="ECO:0000313" key="11">
    <source>
        <dbReference type="EMBL" id="GER58552.1"/>
    </source>
</evidence>
<evidence type="ECO:0000256" key="1">
    <source>
        <dbReference type="ARBA" id="ARBA00000085"/>
    </source>
</evidence>
<dbReference type="EC" id="2.7.13.3" evidence="2"/>
<evidence type="ECO:0000256" key="5">
    <source>
        <dbReference type="ARBA" id="ARBA00022741"/>
    </source>
</evidence>
<feature type="domain" description="Histidine kinase/HSP90-like ATPase" evidence="10">
    <location>
        <begin position="549"/>
        <end position="646"/>
    </location>
</feature>
<dbReference type="SMART" id="SM00387">
    <property type="entry name" value="HATPase_c"/>
    <property type="match status" value="1"/>
</dbReference>
<keyword evidence="7" id="KW-0067">ATP-binding</keyword>
<dbReference type="Gene3D" id="1.25.40.10">
    <property type="entry name" value="Tetratricopeptide repeat domain"/>
    <property type="match status" value="2"/>
</dbReference>
<keyword evidence="9" id="KW-0472">Membrane</keyword>